<feature type="region of interest" description="Disordered" evidence="1">
    <location>
        <begin position="126"/>
        <end position="155"/>
    </location>
</feature>
<organism evidence="2 3">
    <name type="scientific">Cyclostephanos tholiformis</name>
    <dbReference type="NCBI Taxonomy" id="382380"/>
    <lineage>
        <taxon>Eukaryota</taxon>
        <taxon>Sar</taxon>
        <taxon>Stramenopiles</taxon>
        <taxon>Ochrophyta</taxon>
        <taxon>Bacillariophyta</taxon>
        <taxon>Coscinodiscophyceae</taxon>
        <taxon>Thalassiosirophycidae</taxon>
        <taxon>Stephanodiscales</taxon>
        <taxon>Stephanodiscaceae</taxon>
        <taxon>Cyclostephanos</taxon>
    </lineage>
</organism>
<dbReference type="Proteomes" id="UP001530377">
    <property type="component" value="Unassembled WGS sequence"/>
</dbReference>
<protein>
    <submittedName>
        <fullName evidence="2">Uncharacterized protein</fullName>
    </submittedName>
</protein>
<evidence type="ECO:0000313" key="3">
    <source>
        <dbReference type="Proteomes" id="UP001530377"/>
    </source>
</evidence>
<dbReference type="AlphaFoldDB" id="A0ABD3RZX4"/>
<feature type="region of interest" description="Disordered" evidence="1">
    <location>
        <begin position="303"/>
        <end position="322"/>
    </location>
</feature>
<feature type="region of interest" description="Disordered" evidence="1">
    <location>
        <begin position="41"/>
        <end position="72"/>
    </location>
</feature>
<keyword evidence="3" id="KW-1185">Reference proteome</keyword>
<comment type="caution">
    <text evidence="2">The sequence shown here is derived from an EMBL/GenBank/DDBJ whole genome shotgun (WGS) entry which is preliminary data.</text>
</comment>
<name>A0ABD3RZX4_9STRA</name>
<sequence>MIPGGIMASSKCGLIRASSSSSLSRCGVVSSPVTPSLGCVGPTHLDTHPRQRRYSSPCRRTRGESVETNENDFDDADVDMMSEKDMANEQMWLHREASYLTRTLYRKCLKSIRVLAMGNDRDERDFVEREADERDRLPSDDYDAKSSEGGRTGTDISTRRRRVSMAPPVNRANELRSRADYYRAFARENFDGHFGLLSAHGFHIGDEGNSALGLGMAAGGDDDGGRGWNRYQGGHRPNLGVQMSTHCQGGGGRGGENFGLARGGGGHYMWREEQIEQFVYLIRSGEEKRRWIMNDYEFEDDAHDATTTTSDDNDGVNSPRGWSHELERRLSAFEVRSKSLVKRMYQRKGWMHSTDCTERSANDDSGFFSDSDSEEDDAP</sequence>
<feature type="compositionally biased region" description="Basic and acidic residues" evidence="1">
    <location>
        <begin position="126"/>
        <end position="148"/>
    </location>
</feature>
<evidence type="ECO:0000313" key="2">
    <source>
        <dbReference type="EMBL" id="KAL3817793.1"/>
    </source>
</evidence>
<proteinExistence type="predicted"/>
<feature type="region of interest" description="Disordered" evidence="1">
    <location>
        <begin position="346"/>
        <end position="379"/>
    </location>
</feature>
<evidence type="ECO:0000256" key="1">
    <source>
        <dbReference type="SAM" id="MobiDB-lite"/>
    </source>
</evidence>
<dbReference type="EMBL" id="JALLPB020000091">
    <property type="protein sequence ID" value="KAL3817793.1"/>
    <property type="molecule type" value="Genomic_DNA"/>
</dbReference>
<accession>A0ABD3RZX4</accession>
<gene>
    <name evidence="2" type="ORF">ACHAXA_005826</name>
</gene>
<reference evidence="2 3" key="1">
    <citation type="submission" date="2024-10" db="EMBL/GenBank/DDBJ databases">
        <title>Updated reference genomes for cyclostephanoid diatoms.</title>
        <authorList>
            <person name="Roberts W.R."/>
            <person name="Alverson A.J."/>
        </authorList>
    </citation>
    <scope>NUCLEOTIDE SEQUENCE [LARGE SCALE GENOMIC DNA]</scope>
    <source>
        <strain evidence="2 3">AJA228-03</strain>
    </source>
</reference>